<keyword evidence="3" id="KW-0418">Kinase</keyword>
<keyword evidence="4" id="KW-1185">Reference proteome</keyword>
<dbReference type="GO" id="GO:0016301">
    <property type="term" value="F:kinase activity"/>
    <property type="evidence" value="ECO:0007669"/>
    <property type="project" value="UniProtKB-KW"/>
</dbReference>
<dbReference type="InterPro" id="IPR052048">
    <property type="entry name" value="ST_Response_Regulator"/>
</dbReference>
<dbReference type="PANTHER" id="PTHR43228:SF1">
    <property type="entry name" value="TWO-COMPONENT RESPONSE REGULATOR ARR22"/>
    <property type="match status" value="1"/>
</dbReference>
<evidence type="ECO:0000313" key="3">
    <source>
        <dbReference type="EMBL" id="KAK1319395.1"/>
    </source>
</evidence>
<dbReference type="AlphaFoldDB" id="A0AAV9F3C4"/>
<dbReference type="InterPro" id="IPR001789">
    <property type="entry name" value="Sig_transdc_resp-reg_receiver"/>
</dbReference>
<dbReference type="CDD" id="cd17546">
    <property type="entry name" value="REC_hyHK_CKI1_RcsC-like"/>
    <property type="match status" value="1"/>
</dbReference>
<evidence type="ECO:0000259" key="2">
    <source>
        <dbReference type="PROSITE" id="PS50110"/>
    </source>
</evidence>
<keyword evidence="1" id="KW-0597">Phosphoprotein</keyword>
<sequence>MESDSSTAVAWIQGKGKVPWKAFRVQFELRSILASLDTWQASQTYHLAAWRNSPGQTAICNNFCPKMLLGLNVPECVNDDNLVVFEEMGCSDSKSMKQAVIDEPSNNNIVPSKGNETIIFKNKLRALIVDDNCVNRKILKMMLKSIGVESQEVENGQEAVDLFVAGAVFDVVLIDKEMPIMDGPEATRVLHSMGIRSKMVGVSGNTREEEIKEFMDAGLDEYHVKPMTRPKLITIFKDIDAAIEPHI</sequence>
<comment type="caution">
    <text evidence="3">The sequence shown here is derived from an EMBL/GenBank/DDBJ whole genome shotgun (WGS) entry which is preliminary data.</text>
</comment>
<evidence type="ECO:0000256" key="1">
    <source>
        <dbReference type="PROSITE-ProRule" id="PRU00169"/>
    </source>
</evidence>
<accession>A0AAV9F3C4</accession>
<dbReference type="PANTHER" id="PTHR43228">
    <property type="entry name" value="TWO-COMPONENT RESPONSE REGULATOR"/>
    <property type="match status" value="1"/>
</dbReference>
<dbReference type="InterPro" id="IPR011006">
    <property type="entry name" value="CheY-like_superfamily"/>
</dbReference>
<keyword evidence="3" id="KW-0808">Transferase</keyword>
<evidence type="ECO:0000313" key="4">
    <source>
        <dbReference type="Proteomes" id="UP001180020"/>
    </source>
</evidence>
<dbReference type="Proteomes" id="UP001180020">
    <property type="component" value="Unassembled WGS sequence"/>
</dbReference>
<reference evidence="3" key="2">
    <citation type="submission" date="2023-06" db="EMBL/GenBank/DDBJ databases">
        <authorList>
            <person name="Ma L."/>
            <person name="Liu K.-W."/>
            <person name="Li Z."/>
            <person name="Hsiao Y.-Y."/>
            <person name="Qi Y."/>
            <person name="Fu T."/>
            <person name="Tang G."/>
            <person name="Zhang D."/>
            <person name="Sun W.-H."/>
            <person name="Liu D.-K."/>
            <person name="Li Y."/>
            <person name="Chen G.-Z."/>
            <person name="Liu X.-D."/>
            <person name="Liao X.-Y."/>
            <person name="Jiang Y.-T."/>
            <person name="Yu X."/>
            <person name="Hao Y."/>
            <person name="Huang J."/>
            <person name="Zhao X.-W."/>
            <person name="Ke S."/>
            <person name="Chen Y.-Y."/>
            <person name="Wu W.-L."/>
            <person name="Hsu J.-L."/>
            <person name="Lin Y.-F."/>
            <person name="Huang M.-D."/>
            <person name="Li C.-Y."/>
            <person name="Huang L."/>
            <person name="Wang Z.-W."/>
            <person name="Zhao X."/>
            <person name="Zhong W.-Y."/>
            <person name="Peng D.-H."/>
            <person name="Ahmad S."/>
            <person name="Lan S."/>
            <person name="Zhang J.-S."/>
            <person name="Tsai W.-C."/>
            <person name="Van De Peer Y."/>
            <person name="Liu Z.-J."/>
        </authorList>
    </citation>
    <scope>NUCLEOTIDE SEQUENCE</scope>
    <source>
        <strain evidence="3">CP</strain>
        <tissue evidence="3">Leaves</tissue>
    </source>
</reference>
<dbReference type="EMBL" id="JAUJYO010000004">
    <property type="protein sequence ID" value="KAK1319395.1"/>
    <property type="molecule type" value="Genomic_DNA"/>
</dbReference>
<dbReference type="Gene3D" id="3.40.50.2300">
    <property type="match status" value="1"/>
</dbReference>
<protein>
    <submittedName>
        <fullName evidence="3">Histidine kinase 1</fullName>
    </submittedName>
</protein>
<feature type="domain" description="Response regulatory" evidence="2">
    <location>
        <begin position="125"/>
        <end position="240"/>
    </location>
</feature>
<dbReference type="Pfam" id="PF00072">
    <property type="entry name" value="Response_reg"/>
    <property type="match status" value="1"/>
</dbReference>
<dbReference type="GO" id="GO:0000160">
    <property type="term" value="P:phosphorelay signal transduction system"/>
    <property type="evidence" value="ECO:0007669"/>
    <property type="project" value="InterPro"/>
</dbReference>
<dbReference type="PROSITE" id="PS50110">
    <property type="entry name" value="RESPONSE_REGULATORY"/>
    <property type="match status" value="1"/>
</dbReference>
<organism evidence="3 4">
    <name type="scientific">Acorus calamus</name>
    <name type="common">Sweet flag</name>
    <dbReference type="NCBI Taxonomy" id="4465"/>
    <lineage>
        <taxon>Eukaryota</taxon>
        <taxon>Viridiplantae</taxon>
        <taxon>Streptophyta</taxon>
        <taxon>Embryophyta</taxon>
        <taxon>Tracheophyta</taxon>
        <taxon>Spermatophyta</taxon>
        <taxon>Magnoliopsida</taxon>
        <taxon>Liliopsida</taxon>
        <taxon>Acoraceae</taxon>
        <taxon>Acorus</taxon>
    </lineage>
</organism>
<name>A0AAV9F3C4_ACOCL</name>
<proteinExistence type="predicted"/>
<reference evidence="3" key="1">
    <citation type="journal article" date="2023" name="Nat. Commun.">
        <title>Diploid and tetraploid genomes of Acorus and the evolution of monocots.</title>
        <authorList>
            <person name="Ma L."/>
            <person name="Liu K.W."/>
            <person name="Li Z."/>
            <person name="Hsiao Y.Y."/>
            <person name="Qi Y."/>
            <person name="Fu T."/>
            <person name="Tang G.D."/>
            <person name="Zhang D."/>
            <person name="Sun W.H."/>
            <person name="Liu D.K."/>
            <person name="Li Y."/>
            <person name="Chen G.Z."/>
            <person name="Liu X.D."/>
            <person name="Liao X.Y."/>
            <person name="Jiang Y.T."/>
            <person name="Yu X."/>
            <person name="Hao Y."/>
            <person name="Huang J."/>
            <person name="Zhao X.W."/>
            <person name="Ke S."/>
            <person name="Chen Y.Y."/>
            <person name="Wu W.L."/>
            <person name="Hsu J.L."/>
            <person name="Lin Y.F."/>
            <person name="Huang M.D."/>
            <person name="Li C.Y."/>
            <person name="Huang L."/>
            <person name="Wang Z.W."/>
            <person name="Zhao X."/>
            <person name="Zhong W.Y."/>
            <person name="Peng D.H."/>
            <person name="Ahmad S."/>
            <person name="Lan S."/>
            <person name="Zhang J.S."/>
            <person name="Tsai W.C."/>
            <person name="Van de Peer Y."/>
            <person name="Liu Z.J."/>
        </authorList>
    </citation>
    <scope>NUCLEOTIDE SEQUENCE</scope>
    <source>
        <strain evidence="3">CP</strain>
    </source>
</reference>
<dbReference type="SUPFAM" id="SSF52172">
    <property type="entry name" value="CheY-like"/>
    <property type="match status" value="1"/>
</dbReference>
<gene>
    <name evidence="3" type="primary">AHK1</name>
    <name evidence="3" type="ORF">QJS10_CPB04g00728</name>
</gene>
<feature type="modified residue" description="4-aspartylphosphate" evidence="1">
    <location>
        <position position="175"/>
    </location>
</feature>
<dbReference type="SMART" id="SM00448">
    <property type="entry name" value="REC"/>
    <property type="match status" value="1"/>
</dbReference>